<dbReference type="Gene3D" id="3.20.20.30">
    <property type="entry name" value="Luciferase-like domain"/>
    <property type="match status" value="1"/>
</dbReference>
<dbReference type="InterPro" id="IPR036661">
    <property type="entry name" value="Luciferase-like_sf"/>
</dbReference>
<keyword evidence="3" id="KW-0560">Oxidoreductase</keyword>
<dbReference type="GO" id="GO:0004497">
    <property type="term" value="F:monooxygenase activity"/>
    <property type="evidence" value="ECO:0007669"/>
    <property type="project" value="UniProtKB-KW"/>
</dbReference>
<comment type="caution">
    <text evidence="8">The sequence shown here is derived from an EMBL/GenBank/DDBJ whole genome shotgun (WGS) entry which is preliminary data.</text>
</comment>
<dbReference type="InterPro" id="IPR011251">
    <property type="entry name" value="Luciferase-like_dom"/>
</dbReference>
<dbReference type="Proteomes" id="UP000431744">
    <property type="component" value="Unassembled WGS sequence"/>
</dbReference>
<sequence length="420" mass="44806">MPRKLTLGLALEGAGWHPSAWREPSARPDELFTPGYWVERVRDAEAAGADYVTIEDSLALQGASAHVSEARTDEVRGRLDALLIAARVAPATERIGLVPTVTTTHTEPFHVSKGIATLDFVSDGRAGWQPKLSINAAEAANFGRREWPELVFDRDDPALRAFVAELFDEADDAVEVVRRLWDSWEDDAEIRDVATDRFLDADKLHTIDFEGRFFSVRGPSITPRSPQGQPVVAVLAHQQRPYEFAASQADVVFTTPLDADSGTQVLRDVAAAAERVGRGERAGTPGAAGEALHVVADLVVLLDAAGASGADRLARLDSRGRALTSDARVVTGSAARVADEIAALAEAGYDGVRLRPGVLTDDVPAIGETLVPELRRRGLVPETPAGGSLRARFGLATDVPSRYARETAGAATTPTASTNA</sequence>
<evidence type="ECO:0000256" key="6">
    <source>
        <dbReference type="PIRSR" id="PIRSR000337-1"/>
    </source>
</evidence>
<keyword evidence="9" id="KW-1185">Reference proteome</keyword>
<dbReference type="PIRSF" id="PIRSF000337">
    <property type="entry name" value="NTA_MOA"/>
    <property type="match status" value="1"/>
</dbReference>
<evidence type="ECO:0000313" key="8">
    <source>
        <dbReference type="EMBL" id="KAB1646840.1"/>
    </source>
</evidence>
<dbReference type="GO" id="GO:0016705">
    <property type="term" value="F:oxidoreductase activity, acting on paired donors, with incorporation or reduction of molecular oxygen"/>
    <property type="evidence" value="ECO:0007669"/>
    <property type="project" value="InterPro"/>
</dbReference>
<dbReference type="RefSeq" id="WP_158030006.1">
    <property type="nucleotide sequence ID" value="NZ_BMHG01000002.1"/>
</dbReference>
<dbReference type="InterPro" id="IPR016215">
    <property type="entry name" value="NTA_MOA"/>
</dbReference>
<keyword evidence="2 6" id="KW-0288">FMN</keyword>
<evidence type="ECO:0000313" key="9">
    <source>
        <dbReference type="Proteomes" id="UP000431744"/>
    </source>
</evidence>
<dbReference type="PANTHER" id="PTHR30011">
    <property type="entry name" value="ALKANESULFONATE MONOOXYGENASE-RELATED"/>
    <property type="match status" value="1"/>
</dbReference>
<evidence type="ECO:0000256" key="4">
    <source>
        <dbReference type="ARBA" id="ARBA00023033"/>
    </source>
</evidence>
<dbReference type="Pfam" id="PF00296">
    <property type="entry name" value="Bac_luciferase"/>
    <property type="match status" value="1"/>
</dbReference>
<dbReference type="AlphaFoldDB" id="A0A6H9WM79"/>
<gene>
    <name evidence="8" type="ORF">F8O04_13995</name>
</gene>
<accession>A0A6H9WM79</accession>
<feature type="binding site" evidence="6">
    <location>
        <position position="100"/>
    </location>
    <ligand>
        <name>FMN</name>
        <dbReference type="ChEBI" id="CHEBI:58210"/>
    </ligand>
</feature>
<dbReference type="EMBL" id="WBJY01000004">
    <property type="protein sequence ID" value="KAB1646840.1"/>
    <property type="molecule type" value="Genomic_DNA"/>
</dbReference>
<dbReference type="PANTHER" id="PTHR30011:SF16">
    <property type="entry name" value="C2H2 FINGER DOMAIN TRANSCRIPTION FACTOR (EUROFUNG)-RELATED"/>
    <property type="match status" value="1"/>
</dbReference>
<protein>
    <submittedName>
        <fullName evidence="8">LLM class flavin-dependent oxidoreductase</fullName>
    </submittedName>
</protein>
<comment type="similarity">
    <text evidence="5">Belongs to the NtaA/SnaA/DszA monooxygenase family.</text>
</comment>
<proteinExistence type="inferred from homology"/>
<keyword evidence="4" id="KW-0503">Monooxygenase</keyword>
<feature type="binding site" evidence="6">
    <location>
        <position position="56"/>
    </location>
    <ligand>
        <name>FMN</name>
        <dbReference type="ChEBI" id="CHEBI:58210"/>
    </ligand>
</feature>
<keyword evidence="1 6" id="KW-0285">Flavoprotein</keyword>
<name>A0A6H9WM79_9MICO</name>
<organism evidence="8 9">
    <name type="scientific">Pseudoclavibacter endophyticus</name>
    <dbReference type="NCBI Taxonomy" id="1778590"/>
    <lineage>
        <taxon>Bacteria</taxon>
        <taxon>Bacillati</taxon>
        <taxon>Actinomycetota</taxon>
        <taxon>Actinomycetes</taxon>
        <taxon>Micrococcales</taxon>
        <taxon>Microbacteriaceae</taxon>
        <taxon>Pseudoclavibacter</taxon>
    </lineage>
</organism>
<evidence type="ECO:0000256" key="1">
    <source>
        <dbReference type="ARBA" id="ARBA00022630"/>
    </source>
</evidence>
<evidence type="ECO:0000259" key="7">
    <source>
        <dbReference type="Pfam" id="PF00296"/>
    </source>
</evidence>
<feature type="domain" description="Luciferase-like" evidence="7">
    <location>
        <begin position="26"/>
        <end position="280"/>
    </location>
</feature>
<dbReference type="SUPFAM" id="SSF51679">
    <property type="entry name" value="Bacterial luciferase-like"/>
    <property type="match status" value="1"/>
</dbReference>
<evidence type="ECO:0000256" key="5">
    <source>
        <dbReference type="ARBA" id="ARBA00033748"/>
    </source>
</evidence>
<reference evidence="8 9" key="1">
    <citation type="submission" date="2019-09" db="EMBL/GenBank/DDBJ databases">
        <title>Phylogeny of genus Pseudoclavibacter and closely related genus.</title>
        <authorList>
            <person name="Li Y."/>
        </authorList>
    </citation>
    <scope>NUCLEOTIDE SEQUENCE [LARGE SCALE GENOMIC DNA]</scope>
    <source>
        <strain evidence="8 9">EGI 60007</strain>
    </source>
</reference>
<dbReference type="OrthoDB" id="3265338at2"/>
<evidence type="ECO:0000256" key="2">
    <source>
        <dbReference type="ARBA" id="ARBA00022643"/>
    </source>
</evidence>
<dbReference type="InterPro" id="IPR051260">
    <property type="entry name" value="Diverse_substr_monoxygenases"/>
</dbReference>
<evidence type="ECO:0000256" key="3">
    <source>
        <dbReference type="ARBA" id="ARBA00023002"/>
    </source>
</evidence>